<dbReference type="Proteomes" id="UP001445335">
    <property type="component" value="Unassembled WGS sequence"/>
</dbReference>
<dbReference type="GO" id="GO:0005789">
    <property type="term" value="C:endoplasmic reticulum membrane"/>
    <property type="evidence" value="ECO:0007669"/>
    <property type="project" value="TreeGrafter"/>
</dbReference>
<protein>
    <submittedName>
        <fullName evidence="2">Uncharacterized protein</fullName>
    </submittedName>
</protein>
<dbReference type="PANTHER" id="PTHR43550">
    <property type="entry name" value="3-KETODIHYDROSPHINGOSINE REDUCTASE"/>
    <property type="match status" value="1"/>
</dbReference>
<comment type="caution">
    <text evidence="2">The sequence shown here is derived from an EMBL/GenBank/DDBJ whole genome shotgun (WGS) entry which is preliminary data.</text>
</comment>
<dbReference type="PRINTS" id="PR00081">
    <property type="entry name" value="GDHRDH"/>
</dbReference>
<dbReference type="Gene3D" id="3.40.50.720">
    <property type="entry name" value="NAD(P)-binding Rossmann-like Domain"/>
    <property type="match status" value="1"/>
</dbReference>
<name>A0AAW1RN61_9CHLO</name>
<keyword evidence="1" id="KW-0812">Transmembrane</keyword>
<evidence type="ECO:0000256" key="1">
    <source>
        <dbReference type="SAM" id="Phobius"/>
    </source>
</evidence>
<dbReference type="GO" id="GO:0047560">
    <property type="term" value="F:3-dehydrosphinganine reductase activity"/>
    <property type="evidence" value="ECO:0007669"/>
    <property type="project" value="TreeGrafter"/>
</dbReference>
<reference evidence="2 3" key="1">
    <citation type="journal article" date="2024" name="Nat. Commun.">
        <title>Phylogenomics reveals the evolutionary origins of lichenization in chlorophyte algae.</title>
        <authorList>
            <person name="Puginier C."/>
            <person name="Libourel C."/>
            <person name="Otte J."/>
            <person name="Skaloud P."/>
            <person name="Haon M."/>
            <person name="Grisel S."/>
            <person name="Petersen M."/>
            <person name="Berrin J.G."/>
            <person name="Delaux P.M."/>
            <person name="Dal Grande F."/>
            <person name="Keller J."/>
        </authorList>
    </citation>
    <scope>NUCLEOTIDE SEQUENCE [LARGE SCALE GENOMIC DNA]</scope>
    <source>
        <strain evidence="2 3">SAG 245.80</strain>
    </source>
</reference>
<keyword evidence="3" id="KW-1185">Reference proteome</keyword>
<dbReference type="Pfam" id="PF00106">
    <property type="entry name" value="adh_short"/>
    <property type="match status" value="1"/>
</dbReference>
<feature type="transmembrane region" description="Helical" evidence="1">
    <location>
        <begin position="143"/>
        <end position="162"/>
    </location>
</feature>
<dbReference type="GO" id="GO:0030148">
    <property type="term" value="P:sphingolipid biosynthetic process"/>
    <property type="evidence" value="ECO:0007669"/>
    <property type="project" value="TreeGrafter"/>
</dbReference>
<dbReference type="PANTHER" id="PTHR43550:SF3">
    <property type="entry name" value="3-KETODIHYDROSPHINGOSINE REDUCTASE"/>
    <property type="match status" value="1"/>
</dbReference>
<organism evidence="2 3">
    <name type="scientific">Elliptochloris bilobata</name>
    <dbReference type="NCBI Taxonomy" id="381761"/>
    <lineage>
        <taxon>Eukaryota</taxon>
        <taxon>Viridiplantae</taxon>
        <taxon>Chlorophyta</taxon>
        <taxon>core chlorophytes</taxon>
        <taxon>Trebouxiophyceae</taxon>
        <taxon>Trebouxiophyceae incertae sedis</taxon>
        <taxon>Elliptochloris clade</taxon>
        <taxon>Elliptochloris</taxon>
    </lineage>
</organism>
<dbReference type="InterPro" id="IPR002347">
    <property type="entry name" value="SDR_fam"/>
</dbReference>
<gene>
    <name evidence="2" type="ORF">WJX81_005129</name>
</gene>
<keyword evidence="1" id="KW-1133">Transmembrane helix</keyword>
<keyword evidence="1" id="KW-0472">Membrane</keyword>
<dbReference type="EMBL" id="JALJOU010000029">
    <property type="protein sequence ID" value="KAK9835197.1"/>
    <property type="molecule type" value="Genomic_DNA"/>
</dbReference>
<evidence type="ECO:0000313" key="2">
    <source>
        <dbReference type="EMBL" id="KAK9835197.1"/>
    </source>
</evidence>
<dbReference type="InterPro" id="IPR036291">
    <property type="entry name" value="NAD(P)-bd_dom_sf"/>
</dbReference>
<proteinExistence type="predicted"/>
<evidence type="ECO:0000313" key="3">
    <source>
        <dbReference type="Proteomes" id="UP001445335"/>
    </source>
</evidence>
<dbReference type="AlphaFoldDB" id="A0AAW1RN61"/>
<dbReference type="GO" id="GO:0006666">
    <property type="term" value="P:3-keto-sphinganine metabolic process"/>
    <property type="evidence" value="ECO:0007669"/>
    <property type="project" value="TreeGrafter"/>
</dbReference>
<feature type="transmembrane region" description="Helical" evidence="1">
    <location>
        <begin position="251"/>
        <end position="280"/>
    </location>
</feature>
<accession>A0AAW1RN61</accession>
<sequence length="337" mass="35533">MAQDKQQHFFCTGGSEGIGLELARAYIARNFSVSIVSRSRKKLDAAVEELQALAKESGRTGRLFSAVADVGVCEQVLEAVRAAEAALGPIDLAVANAGVAIMGTFLDAPVSAFETTNRVNYLGVVHTLKAVLPGMVELRSGRMVIVASMAGFVGIGGFSTYAPTKFALRGLADCVRNELAGTGVALSIGFPGMTSTNMTANWGPEGRAAKEMLRVFGSHEHVSVTQAVRAMLAGLDQGAYILPNAWPRNNALVACCAGPALLSVPLALLAALLAPIMVLWNQLTVRAADRAMVKLRATQAAEAQAAVARDLASADEERRLRLLGAFTECMDTHRKGH</sequence>
<dbReference type="SUPFAM" id="SSF51735">
    <property type="entry name" value="NAD(P)-binding Rossmann-fold domains"/>
    <property type="match status" value="1"/>
</dbReference>